<dbReference type="GO" id="GO:0008444">
    <property type="term" value="F:CDP-diacylglycerol-glycerol-3-phosphate 3-phosphatidyltransferase activity"/>
    <property type="evidence" value="ECO:0007669"/>
    <property type="project" value="UniProtKB-UniRule"/>
</dbReference>
<keyword evidence="8 17" id="KW-0812">Transmembrane</keyword>
<name>A0A3P3XNR8_9SPIR</name>
<evidence type="ECO:0000256" key="12">
    <source>
        <dbReference type="ARBA" id="ARBA00023209"/>
    </source>
</evidence>
<evidence type="ECO:0000256" key="5">
    <source>
        <dbReference type="ARBA" id="ARBA00014944"/>
    </source>
</evidence>
<dbReference type="InterPro" id="IPR050324">
    <property type="entry name" value="CDP-alcohol_PTase-I"/>
</dbReference>
<evidence type="ECO:0000256" key="2">
    <source>
        <dbReference type="ARBA" id="ARBA00005042"/>
    </source>
</evidence>
<evidence type="ECO:0000256" key="16">
    <source>
        <dbReference type="RuleBase" id="RU003750"/>
    </source>
</evidence>
<evidence type="ECO:0000256" key="7">
    <source>
        <dbReference type="ARBA" id="ARBA00022679"/>
    </source>
</evidence>
<dbReference type="PIRSF" id="PIRSF000847">
    <property type="entry name" value="Phos_ph_gly_syn"/>
    <property type="match status" value="1"/>
</dbReference>
<dbReference type="EC" id="2.7.8.5" evidence="4 15"/>
<sequence>MTAADKVTLSRIIVAPFFFFVLKAEFIPRQPAIVALWIMFCWMELSDLIDGRVARAHNQITPFGKLFDPFADVISRVTYFLAFTSIGIMPLWVLLIVLYREFSILFLRMLLGLKGIAMGARMGGKLKAGIYMVAGLLSLALYTAQVYGSPGFSGPVPYSDMSGLTNILSTLTLIAYILAAVATILSFIDYLVQFRKLYR</sequence>
<evidence type="ECO:0000256" key="4">
    <source>
        <dbReference type="ARBA" id="ARBA00013170"/>
    </source>
</evidence>
<protein>
    <recommendedName>
        <fullName evidence="5 15">CDP-diacylglycerol--glycerol-3-phosphate 3-phosphatidyltransferase</fullName>
        <ecNumber evidence="4 15">2.7.8.5</ecNumber>
    </recommendedName>
</protein>
<evidence type="ECO:0000256" key="15">
    <source>
        <dbReference type="NCBIfam" id="TIGR00560"/>
    </source>
</evidence>
<reference evidence="18" key="1">
    <citation type="submission" date="2017-02" db="EMBL/GenBank/DDBJ databases">
        <authorList>
            <person name="Regsiter A."/>
            <person name="William W."/>
        </authorList>
    </citation>
    <scope>NUCLEOTIDE SEQUENCE</scope>
    <source>
        <strain evidence="18">BdmA 4</strain>
    </source>
</reference>
<accession>A0A3P3XNR8</accession>
<comment type="catalytic activity">
    <reaction evidence="14">
        <text>a CDP-1,2-diacyl-sn-glycerol + sn-glycerol 3-phosphate = a 1,2-diacyl-sn-glycero-3-phospho-(1'-sn-glycero-3'-phosphate) + CMP + H(+)</text>
        <dbReference type="Rhea" id="RHEA:12593"/>
        <dbReference type="ChEBI" id="CHEBI:15378"/>
        <dbReference type="ChEBI" id="CHEBI:57597"/>
        <dbReference type="ChEBI" id="CHEBI:58332"/>
        <dbReference type="ChEBI" id="CHEBI:60110"/>
        <dbReference type="ChEBI" id="CHEBI:60377"/>
        <dbReference type="EC" id="2.7.8.5"/>
    </reaction>
</comment>
<keyword evidence="13" id="KW-1208">Phospholipid metabolism</keyword>
<evidence type="ECO:0000256" key="9">
    <source>
        <dbReference type="ARBA" id="ARBA00022989"/>
    </source>
</evidence>
<dbReference type="PANTHER" id="PTHR14269">
    <property type="entry name" value="CDP-DIACYLGLYCEROL--GLYCEROL-3-PHOSPHATE 3-PHOSPHATIDYLTRANSFERASE-RELATED"/>
    <property type="match status" value="1"/>
</dbReference>
<dbReference type="Pfam" id="PF01066">
    <property type="entry name" value="CDP-OH_P_transf"/>
    <property type="match status" value="1"/>
</dbReference>
<dbReference type="InterPro" id="IPR048254">
    <property type="entry name" value="CDP_ALCOHOL_P_TRANSF_CS"/>
</dbReference>
<keyword evidence="6" id="KW-0444">Lipid biosynthesis</keyword>
<feature type="transmembrane region" description="Helical" evidence="17">
    <location>
        <begin position="128"/>
        <end position="147"/>
    </location>
</feature>
<proteinExistence type="inferred from homology"/>
<comment type="similarity">
    <text evidence="3 16">Belongs to the CDP-alcohol phosphatidyltransferase class-I family.</text>
</comment>
<dbReference type="GO" id="GO:0046474">
    <property type="term" value="P:glycerophospholipid biosynthetic process"/>
    <property type="evidence" value="ECO:0007669"/>
    <property type="project" value="TreeGrafter"/>
</dbReference>
<evidence type="ECO:0000256" key="1">
    <source>
        <dbReference type="ARBA" id="ARBA00004141"/>
    </source>
</evidence>
<dbReference type="PROSITE" id="PS00379">
    <property type="entry name" value="CDP_ALCOHOL_P_TRANSF"/>
    <property type="match status" value="1"/>
</dbReference>
<keyword evidence="10" id="KW-0443">Lipid metabolism</keyword>
<dbReference type="InterPro" id="IPR004570">
    <property type="entry name" value="Phosphatidylglycerol_P_synth"/>
</dbReference>
<evidence type="ECO:0000256" key="17">
    <source>
        <dbReference type="SAM" id="Phobius"/>
    </source>
</evidence>
<keyword evidence="9 17" id="KW-1133">Transmembrane helix</keyword>
<evidence type="ECO:0000256" key="6">
    <source>
        <dbReference type="ARBA" id="ARBA00022516"/>
    </source>
</evidence>
<organism evidence="18">
    <name type="scientific">uncultured spirochete</name>
    <dbReference type="NCBI Taxonomy" id="156406"/>
    <lineage>
        <taxon>Bacteria</taxon>
        <taxon>Pseudomonadati</taxon>
        <taxon>Spirochaetota</taxon>
        <taxon>Spirochaetia</taxon>
        <taxon>Spirochaetales</taxon>
        <taxon>environmental samples</taxon>
    </lineage>
</organism>
<evidence type="ECO:0000256" key="14">
    <source>
        <dbReference type="ARBA" id="ARBA00048586"/>
    </source>
</evidence>
<dbReference type="EMBL" id="FWDO01000004">
    <property type="protein sequence ID" value="SLM17884.1"/>
    <property type="molecule type" value="Genomic_DNA"/>
</dbReference>
<feature type="transmembrane region" description="Helical" evidence="17">
    <location>
        <begin position="167"/>
        <end position="192"/>
    </location>
</feature>
<evidence type="ECO:0000256" key="8">
    <source>
        <dbReference type="ARBA" id="ARBA00022692"/>
    </source>
</evidence>
<feature type="transmembrane region" description="Helical" evidence="17">
    <location>
        <begin position="77"/>
        <end position="99"/>
    </location>
</feature>
<dbReference type="AlphaFoldDB" id="A0A3P3XNR8"/>
<comment type="subcellular location">
    <subcellularLocation>
        <location evidence="1">Membrane</location>
        <topology evidence="1">Multi-pass membrane protein</topology>
    </subcellularLocation>
</comment>
<evidence type="ECO:0000313" key="18">
    <source>
        <dbReference type="EMBL" id="SLM17884.1"/>
    </source>
</evidence>
<dbReference type="PANTHER" id="PTHR14269:SF62">
    <property type="entry name" value="CDP-DIACYLGLYCEROL--GLYCEROL-3-PHOSPHATE 3-PHOSPHATIDYLTRANSFERASE 1, CHLOROPLASTIC"/>
    <property type="match status" value="1"/>
</dbReference>
<evidence type="ECO:0000256" key="3">
    <source>
        <dbReference type="ARBA" id="ARBA00010441"/>
    </source>
</evidence>
<evidence type="ECO:0000256" key="13">
    <source>
        <dbReference type="ARBA" id="ARBA00023264"/>
    </source>
</evidence>
<dbReference type="Gene3D" id="1.20.120.1760">
    <property type="match status" value="1"/>
</dbReference>
<evidence type="ECO:0000256" key="10">
    <source>
        <dbReference type="ARBA" id="ARBA00023098"/>
    </source>
</evidence>
<gene>
    <name evidence="18" type="ORF">SPIRO4BDMA_40456</name>
</gene>
<dbReference type="InterPro" id="IPR000462">
    <property type="entry name" value="CDP-OH_P_trans"/>
</dbReference>
<comment type="pathway">
    <text evidence="2">Phospholipid metabolism; phosphatidylglycerol biosynthesis; phosphatidylglycerol from CDP-diacylglycerol: step 1/2.</text>
</comment>
<dbReference type="InterPro" id="IPR043130">
    <property type="entry name" value="CDP-OH_PTrfase_TM_dom"/>
</dbReference>
<keyword evidence="7 16" id="KW-0808">Transferase</keyword>
<keyword evidence="12" id="KW-0594">Phospholipid biosynthesis</keyword>
<feature type="transmembrane region" description="Helical" evidence="17">
    <location>
        <begin position="12"/>
        <end position="40"/>
    </location>
</feature>
<dbReference type="GO" id="GO:0016020">
    <property type="term" value="C:membrane"/>
    <property type="evidence" value="ECO:0007669"/>
    <property type="project" value="UniProtKB-SubCell"/>
</dbReference>
<dbReference type="NCBIfam" id="TIGR00560">
    <property type="entry name" value="pgsA"/>
    <property type="match status" value="1"/>
</dbReference>
<evidence type="ECO:0000256" key="11">
    <source>
        <dbReference type="ARBA" id="ARBA00023136"/>
    </source>
</evidence>
<keyword evidence="11 17" id="KW-0472">Membrane</keyword>